<protein>
    <recommendedName>
        <fullName evidence="1">TniQ domain-containing protein</fullName>
    </recommendedName>
</protein>
<name>A0ABX1X496_9BACL</name>
<evidence type="ECO:0000259" key="1">
    <source>
        <dbReference type="Pfam" id="PF06527"/>
    </source>
</evidence>
<feature type="domain" description="TniQ" evidence="1">
    <location>
        <begin position="11"/>
        <end position="133"/>
    </location>
</feature>
<evidence type="ECO:0000313" key="3">
    <source>
        <dbReference type="Proteomes" id="UP000653578"/>
    </source>
</evidence>
<comment type="caution">
    <text evidence="2">The sequence shown here is derived from an EMBL/GenBank/DDBJ whole genome shotgun (WGS) entry which is preliminary data.</text>
</comment>
<keyword evidence="3" id="KW-1185">Reference proteome</keyword>
<proteinExistence type="predicted"/>
<accession>A0ABX1X496</accession>
<organism evidence="2 3">
    <name type="scientific">Paenibacillus plantarum</name>
    <dbReference type="NCBI Taxonomy" id="2654975"/>
    <lineage>
        <taxon>Bacteria</taxon>
        <taxon>Bacillati</taxon>
        <taxon>Bacillota</taxon>
        <taxon>Bacilli</taxon>
        <taxon>Bacillales</taxon>
        <taxon>Paenibacillaceae</taxon>
        <taxon>Paenibacillus</taxon>
    </lineage>
</organism>
<dbReference type="EMBL" id="WHNY01000009">
    <property type="protein sequence ID" value="NOU63228.1"/>
    <property type="molecule type" value="Genomic_DNA"/>
</dbReference>
<evidence type="ECO:0000313" key="2">
    <source>
        <dbReference type="EMBL" id="NOU63228.1"/>
    </source>
</evidence>
<sequence length="595" mass="69512">MKKILDRNAIPEYDESLKGFIQRVSENNNLGEVMWIYNLVKLKSYNKPTEIHYQEADLSLLSDLLGLEVEKLLSLTFIPDLQMCDPIVRNTIIQYGIGTYKTKVCPLCIEEGWVRKMWHINLLSTCPNHSIRLIEVCPNCNKDISPYLNKINVCKCGFNYQNSPIIKSSDQEVEFSRLIHQKLFIQSPFKVDGNNPLLSLEFNQILYLFIFIGHQISFYFHKFRIKYNNSNTRNLRNEIVMKTYQIFTDYPSSFHKFLDELALISKPSKNKSYNGIHLVFGNFHRALLEKFLSPEYRFLLIHYNEYLERNLINEPRRTTNGRLRIKTIDNQSVVLRKFLYPEKYNKQKLSKKLRIQNQWLVRDEICGILGIGEDKATALIKSNLVSVVRGPDIDGYNKWIIKESSVYELLNKFSEKSRLLEKDDEIVPFNKTVEIFRGSAMYFQDFISLVLNSKLTPIKLDNDMRLSDYSFNKIEVYAAIENEYISITRASEFIDNNLVKIRSWVQKGFIESKKNGRGENVITKQAIEEFKSKYISLYEIMKKYNVNSSISMLTRIINSGVSPISGPSIDKGKGYLFLRNETDLLNFEIKKVISK</sequence>
<gene>
    <name evidence="2" type="ORF">GC096_04095</name>
</gene>
<dbReference type="InterPro" id="IPR009492">
    <property type="entry name" value="TniQ"/>
</dbReference>
<dbReference type="Pfam" id="PF06527">
    <property type="entry name" value="TniQ"/>
    <property type="match status" value="1"/>
</dbReference>
<reference evidence="2 3" key="1">
    <citation type="submission" date="2019-10" db="EMBL/GenBank/DDBJ databases">
        <title>Description of Paenibacillus humi sp. nov.</title>
        <authorList>
            <person name="Carlier A."/>
            <person name="Qi S."/>
        </authorList>
    </citation>
    <scope>NUCLEOTIDE SEQUENCE [LARGE SCALE GENOMIC DNA]</scope>
    <source>
        <strain evidence="2 3">LMG 31461</strain>
    </source>
</reference>
<dbReference type="RefSeq" id="WP_171629033.1">
    <property type="nucleotide sequence ID" value="NZ_WHNY01000009.1"/>
</dbReference>
<dbReference type="Proteomes" id="UP000653578">
    <property type="component" value="Unassembled WGS sequence"/>
</dbReference>